<sequence>MAERPIECIHCKKPIAVTYKEILDTSVTCNEMCATCPILEQKLHGYSNKAAFHESHAETGMCCGSCRTTLESIKMGNPLGCSECYAIFADILVTELTSMGKIPLQMLKVTKNCKNQTLHLGKSPNKSAKIPSSNRLVALNEALNDALKKENYEQAAWLRDQINTLIGKNNSDGKI</sequence>
<evidence type="ECO:0000313" key="2">
    <source>
        <dbReference type="EMBL" id="QYF48186.1"/>
    </source>
</evidence>
<name>A0ABX8UZ42_9BACT</name>
<feature type="domain" description="UVR" evidence="1">
    <location>
        <begin position="134"/>
        <end position="165"/>
    </location>
</feature>
<evidence type="ECO:0000313" key="3">
    <source>
        <dbReference type="Proteomes" id="UP000826014"/>
    </source>
</evidence>
<dbReference type="InterPro" id="IPR001943">
    <property type="entry name" value="UVR_dom"/>
</dbReference>
<gene>
    <name evidence="2" type="ORF">RHABOEDO_000297</name>
</gene>
<reference evidence="2 3" key="1">
    <citation type="journal article" date="2022" name="bioRxiv">
        <title>Ecology and evolution of chlamydial symbionts of arthropods.</title>
        <authorList>
            <person name="Halter T."/>
            <person name="Koestlbacher S."/>
            <person name="Collingro A."/>
            <person name="Sixt B.S."/>
            <person name="Toenshoff E.R."/>
            <person name="Hendrickx F."/>
            <person name="Kostanjsek R."/>
            <person name="Horn M."/>
        </authorList>
    </citation>
    <scope>NUCLEOTIDE SEQUENCE [LARGE SCALE GENOMIC DNA]</scope>
    <source>
        <strain evidence="2">W744xW776</strain>
    </source>
</reference>
<proteinExistence type="predicted"/>
<dbReference type="RefSeq" id="WP_215216674.1">
    <property type="nucleotide sequence ID" value="NZ_CP075587.1"/>
</dbReference>
<dbReference type="Pfam" id="PF02151">
    <property type="entry name" value="UVR"/>
    <property type="match status" value="1"/>
</dbReference>
<accession>A0ABX8UZ42</accession>
<dbReference type="InterPro" id="IPR025542">
    <property type="entry name" value="YacH"/>
</dbReference>
<organism evidence="2 3">
    <name type="scientific">Candidatus Rhabdochlamydia oedothoracis</name>
    <dbReference type="NCBI Taxonomy" id="2720720"/>
    <lineage>
        <taxon>Bacteria</taxon>
        <taxon>Pseudomonadati</taxon>
        <taxon>Chlamydiota</taxon>
        <taxon>Chlamydiia</taxon>
        <taxon>Parachlamydiales</taxon>
        <taxon>Candidatus Rhabdochlamydiaceae</taxon>
        <taxon>Candidatus Rhabdochlamydia</taxon>
    </lineage>
</organism>
<dbReference type="EMBL" id="CP075587">
    <property type="protein sequence ID" value="QYF48186.1"/>
    <property type="molecule type" value="Genomic_DNA"/>
</dbReference>
<dbReference type="PANTHER" id="PTHR38430:SF1">
    <property type="entry name" value="PROTEIN-ARGININE KINASE ACTIVATOR PROTEIN"/>
    <property type="match status" value="1"/>
</dbReference>
<evidence type="ECO:0000259" key="1">
    <source>
        <dbReference type="Pfam" id="PF02151"/>
    </source>
</evidence>
<dbReference type="PANTHER" id="PTHR38430">
    <property type="entry name" value="PROTEIN-ARGININE KINASE ACTIVATOR PROTEIN"/>
    <property type="match status" value="1"/>
</dbReference>
<protein>
    <recommendedName>
        <fullName evidence="1">UVR domain-containing protein</fullName>
    </recommendedName>
</protein>
<keyword evidence="3" id="KW-1185">Reference proteome</keyword>
<dbReference type="Proteomes" id="UP000826014">
    <property type="component" value="Chromosome"/>
</dbReference>